<name>A0A1D3TVF4_9FIRM</name>
<protein>
    <submittedName>
        <fullName evidence="2">Uncharacterized protein</fullName>
    </submittedName>
</protein>
<feature type="transmembrane region" description="Helical" evidence="1">
    <location>
        <begin position="125"/>
        <end position="143"/>
    </location>
</feature>
<dbReference type="RefSeq" id="WP_091234967.1">
    <property type="nucleotide sequence ID" value="NZ_FMKA01000016.1"/>
</dbReference>
<dbReference type="AlphaFoldDB" id="A0A1D3TVF4"/>
<dbReference type="OrthoDB" id="2067629at2"/>
<dbReference type="STRING" id="1619234.SAMN05421730_101685"/>
<sequence length="188" mass="21880">MRAKRIENQGNEKIIIGGFEFADEKSAFEAKRELEGIEYVTGRANFESPEAALSVYDKIIEKKLFKTPVGYSYLYEVQKYLKSSGVVDQSRIVAIPADMASEEEKKDIYQNDSADCYRKRYRFSLYLNVIMIFIIIAMFYITLTGENLNIINYKNHLTDKYAEWDQELTEREAAVRSLEQKYEGQSPE</sequence>
<keyword evidence="1" id="KW-1133">Transmembrane helix</keyword>
<organism evidence="2 3">
    <name type="scientific">Anaerobium acetethylicum</name>
    <dbReference type="NCBI Taxonomy" id="1619234"/>
    <lineage>
        <taxon>Bacteria</taxon>
        <taxon>Bacillati</taxon>
        <taxon>Bacillota</taxon>
        <taxon>Clostridia</taxon>
        <taxon>Lachnospirales</taxon>
        <taxon>Lachnospiraceae</taxon>
        <taxon>Anaerobium</taxon>
    </lineage>
</organism>
<keyword evidence="3" id="KW-1185">Reference proteome</keyword>
<dbReference type="EMBL" id="FMKA01000016">
    <property type="protein sequence ID" value="SCP98118.1"/>
    <property type="molecule type" value="Genomic_DNA"/>
</dbReference>
<evidence type="ECO:0000256" key="1">
    <source>
        <dbReference type="SAM" id="Phobius"/>
    </source>
</evidence>
<keyword evidence="1" id="KW-0812">Transmembrane</keyword>
<reference evidence="2 3" key="1">
    <citation type="submission" date="2016-09" db="EMBL/GenBank/DDBJ databases">
        <authorList>
            <person name="Capua I."/>
            <person name="De Benedictis P."/>
            <person name="Joannis T."/>
            <person name="Lombin L.H."/>
            <person name="Cattoli G."/>
        </authorList>
    </citation>
    <scope>NUCLEOTIDE SEQUENCE [LARGE SCALE GENOMIC DNA]</scope>
    <source>
        <strain evidence="2 3">GluBS11</strain>
    </source>
</reference>
<evidence type="ECO:0000313" key="3">
    <source>
        <dbReference type="Proteomes" id="UP000199315"/>
    </source>
</evidence>
<proteinExistence type="predicted"/>
<keyword evidence="1" id="KW-0472">Membrane</keyword>
<evidence type="ECO:0000313" key="2">
    <source>
        <dbReference type="EMBL" id="SCP98118.1"/>
    </source>
</evidence>
<dbReference type="Proteomes" id="UP000199315">
    <property type="component" value="Unassembled WGS sequence"/>
</dbReference>
<accession>A0A1D3TVF4</accession>
<gene>
    <name evidence="2" type="ORF">SAMN05421730_101685</name>
</gene>